<dbReference type="SUPFAM" id="SSF81665">
    <property type="entry name" value="Calcium ATPase, transmembrane domain M"/>
    <property type="match status" value="1"/>
</dbReference>
<gene>
    <name evidence="3" type="ORF">UT15_C0005G0014</name>
</gene>
<dbReference type="GO" id="GO:0030007">
    <property type="term" value="P:intracellular potassium ion homeostasis"/>
    <property type="evidence" value="ECO:0007669"/>
    <property type="project" value="TreeGrafter"/>
</dbReference>
<feature type="transmembrane region" description="Helical" evidence="1">
    <location>
        <begin position="97"/>
        <end position="117"/>
    </location>
</feature>
<dbReference type="Proteomes" id="UP000033862">
    <property type="component" value="Unassembled WGS sequence"/>
</dbReference>
<dbReference type="EMBL" id="LBVS01000005">
    <property type="protein sequence ID" value="KKQ90764.1"/>
    <property type="molecule type" value="Genomic_DNA"/>
</dbReference>
<sequence>FATIVAAVEEGRTIFQNIRRVIFYLISTSIGELIIIFSALLLFPPPYNLPLLPVQILWLNLVTDGTVGLSLAMEPTHKGVLGFSPRSPKEGIFNRIMIARTLLVGLVMLVGTMILYGAEVQAGADINRARTIAFITMVVFQVFNVLNCRSLRESIFSLPFFSNKYILGSMLLSFFLSISTVYVLPMERIFHTTALSGTDWIKIVLVSFSIILVVEIEKLVRRKTNARY</sequence>
<dbReference type="GO" id="GO:0005391">
    <property type="term" value="F:P-type sodium:potassium-exchanging transporter activity"/>
    <property type="evidence" value="ECO:0007669"/>
    <property type="project" value="TreeGrafter"/>
</dbReference>
<organism evidence="3 4">
    <name type="scientific">Berkelbacteria bacterium GW2011_GWA1_39_10</name>
    <dbReference type="NCBI Taxonomy" id="1618332"/>
    <lineage>
        <taxon>Bacteria</taxon>
        <taxon>Candidatus Berkelbacteria</taxon>
    </lineage>
</organism>
<dbReference type="GO" id="GO:1902600">
    <property type="term" value="P:proton transmembrane transport"/>
    <property type="evidence" value="ECO:0007669"/>
    <property type="project" value="TreeGrafter"/>
</dbReference>
<keyword evidence="1" id="KW-0472">Membrane</keyword>
<dbReference type="Pfam" id="PF00689">
    <property type="entry name" value="Cation_ATPase_C"/>
    <property type="match status" value="1"/>
</dbReference>
<dbReference type="InterPro" id="IPR023298">
    <property type="entry name" value="ATPase_P-typ_TM_dom_sf"/>
</dbReference>
<evidence type="ECO:0000313" key="4">
    <source>
        <dbReference type="Proteomes" id="UP000033862"/>
    </source>
</evidence>
<comment type="caution">
    <text evidence="3">The sequence shown here is derived from an EMBL/GenBank/DDBJ whole genome shotgun (WGS) entry which is preliminary data.</text>
</comment>
<evidence type="ECO:0000313" key="3">
    <source>
        <dbReference type="EMBL" id="KKQ90764.1"/>
    </source>
</evidence>
<dbReference type="InterPro" id="IPR006068">
    <property type="entry name" value="ATPase_P-typ_cation-transptr_C"/>
</dbReference>
<dbReference type="Gene3D" id="1.20.1110.10">
    <property type="entry name" value="Calcium-transporting ATPase, transmembrane domain"/>
    <property type="match status" value="2"/>
</dbReference>
<evidence type="ECO:0000259" key="2">
    <source>
        <dbReference type="Pfam" id="PF00689"/>
    </source>
</evidence>
<feature type="non-terminal residue" evidence="3">
    <location>
        <position position="1"/>
    </location>
</feature>
<name>A0A0G0NY74_9BACT</name>
<feature type="transmembrane region" description="Helical" evidence="1">
    <location>
        <begin position="21"/>
        <end position="43"/>
    </location>
</feature>
<proteinExistence type="predicted"/>
<keyword evidence="1" id="KW-0812">Transmembrane</keyword>
<feature type="transmembrane region" description="Helical" evidence="1">
    <location>
        <begin position="166"/>
        <end position="185"/>
    </location>
</feature>
<accession>A0A0G0NY74</accession>
<protein>
    <submittedName>
        <fullName evidence="3">ATPase</fullName>
    </submittedName>
</protein>
<dbReference type="STRING" id="1618332.UT15_C0005G0014"/>
<feature type="transmembrane region" description="Helical" evidence="1">
    <location>
        <begin position="200"/>
        <end position="220"/>
    </location>
</feature>
<dbReference type="GO" id="GO:0005886">
    <property type="term" value="C:plasma membrane"/>
    <property type="evidence" value="ECO:0007669"/>
    <property type="project" value="TreeGrafter"/>
</dbReference>
<feature type="domain" description="Cation-transporting P-type ATPase C-terminal" evidence="2">
    <location>
        <begin position="49"/>
        <end position="220"/>
    </location>
</feature>
<dbReference type="GO" id="GO:0006883">
    <property type="term" value="P:intracellular sodium ion homeostasis"/>
    <property type="evidence" value="ECO:0007669"/>
    <property type="project" value="TreeGrafter"/>
</dbReference>
<dbReference type="GO" id="GO:1990573">
    <property type="term" value="P:potassium ion import across plasma membrane"/>
    <property type="evidence" value="ECO:0007669"/>
    <property type="project" value="TreeGrafter"/>
</dbReference>
<reference evidence="3 4" key="1">
    <citation type="journal article" date="2015" name="Nature">
        <title>rRNA introns, odd ribosomes, and small enigmatic genomes across a large radiation of phyla.</title>
        <authorList>
            <person name="Brown C.T."/>
            <person name="Hug L.A."/>
            <person name="Thomas B.C."/>
            <person name="Sharon I."/>
            <person name="Castelle C.J."/>
            <person name="Singh A."/>
            <person name="Wilkins M.J."/>
            <person name="Williams K.H."/>
            <person name="Banfield J.F."/>
        </authorList>
    </citation>
    <scope>NUCLEOTIDE SEQUENCE [LARGE SCALE GENOMIC DNA]</scope>
</reference>
<dbReference type="AlphaFoldDB" id="A0A0G0NY74"/>
<dbReference type="GO" id="GO:0036376">
    <property type="term" value="P:sodium ion export across plasma membrane"/>
    <property type="evidence" value="ECO:0007669"/>
    <property type="project" value="TreeGrafter"/>
</dbReference>
<dbReference type="InterPro" id="IPR050510">
    <property type="entry name" value="Cation_transp_ATPase_P-type"/>
</dbReference>
<dbReference type="PATRIC" id="fig|1618332.3.peg.232"/>
<keyword evidence="1" id="KW-1133">Transmembrane helix</keyword>
<evidence type="ECO:0000256" key="1">
    <source>
        <dbReference type="SAM" id="Phobius"/>
    </source>
</evidence>
<dbReference type="PANTHER" id="PTHR43294:SF20">
    <property type="entry name" value="P-TYPE ATPASE"/>
    <property type="match status" value="1"/>
</dbReference>
<dbReference type="PANTHER" id="PTHR43294">
    <property type="entry name" value="SODIUM/POTASSIUM-TRANSPORTING ATPASE SUBUNIT ALPHA"/>
    <property type="match status" value="1"/>
</dbReference>